<gene>
    <name evidence="2" type="ORF">OBBRIDRAFT_467697</name>
</gene>
<name>A0A8E2DN79_9APHY</name>
<keyword evidence="3" id="KW-1185">Reference proteome</keyword>
<accession>A0A8E2DN79</accession>
<organism evidence="2 3">
    <name type="scientific">Obba rivulosa</name>
    <dbReference type="NCBI Taxonomy" id="1052685"/>
    <lineage>
        <taxon>Eukaryota</taxon>
        <taxon>Fungi</taxon>
        <taxon>Dikarya</taxon>
        <taxon>Basidiomycota</taxon>
        <taxon>Agaricomycotina</taxon>
        <taxon>Agaricomycetes</taxon>
        <taxon>Polyporales</taxon>
        <taxon>Gelatoporiaceae</taxon>
        <taxon>Obba</taxon>
    </lineage>
</organism>
<evidence type="ECO:0000313" key="3">
    <source>
        <dbReference type="Proteomes" id="UP000250043"/>
    </source>
</evidence>
<feature type="compositionally biased region" description="Basic residues" evidence="1">
    <location>
        <begin position="122"/>
        <end position="133"/>
    </location>
</feature>
<feature type="region of interest" description="Disordered" evidence="1">
    <location>
        <begin position="178"/>
        <end position="202"/>
    </location>
</feature>
<dbReference type="Proteomes" id="UP000250043">
    <property type="component" value="Unassembled WGS sequence"/>
</dbReference>
<sequence>MSYYRTFHYICSHACSLHDTHGPACNIWLLRSMGGFEFHQTHGPSRTLSDFSHGSYRLLRCLLRSRAPSRAFVRPACAARTPGSHRRRSPENTCLRPGSPASRHRRRQRSQSFSAKIQMPRCLRRGGISRRRSGSLPGPDREPVGSSNVGDAAGMRAPWVSPPRSASCRRLLELSPKEHPWSGRRCSDLDMTPCRKKRCSAR</sequence>
<feature type="compositionally biased region" description="Basic and acidic residues" evidence="1">
    <location>
        <begin position="178"/>
        <end position="188"/>
    </location>
</feature>
<dbReference type="EMBL" id="KV722372">
    <property type="protein sequence ID" value="OCH92274.1"/>
    <property type="molecule type" value="Genomic_DNA"/>
</dbReference>
<reference evidence="2 3" key="1">
    <citation type="submission" date="2016-07" db="EMBL/GenBank/DDBJ databases">
        <title>Draft genome of the white-rot fungus Obba rivulosa 3A-2.</title>
        <authorList>
            <consortium name="DOE Joint Genome Institute"/>
            <person name="Miettinen O."/>
            <person name="Riley R."/>
            <person name="Acob R."/>
            <person name="Barry K."/>
            <person name="Cullen D."/>
            <person name="De Vries R."/>
            <person name="Hainaut M."/>
            <person name="Hatakka A."/>
            <person name="Henrissat B."/>
            <person name="Hilden K."/>
            <person name="Kuo R."/>
            <person name="Labutti K."/>
            <person name="Lipzen A."/>
            <person name="Makela M.R."/>
            <person name="Sandor L."/>
            <person name="Spatafora J.W."/>
            <person name="Grigoriev I.V."/>
            <person name="Hibbett D.S."/>
        </authorList>
    </citation>
    <scope>NUCLEOTIDE SEQUENCE [LARGE SCALE GENOMIC DNA]</scope>
    <source>
        <strain evidence="2 3">3A-2</strain>
    </source>
</reference>
<dbReference type="AlphaFoldDB" id="A0A8E2DN79"/>
<feature type="region of interest" description="Disordered" evidence="1">
    <location>
        <begin position="79"/>
        <end position="164"/>
    </location>
</feature>
<protein>
    <submittedName>
        <fullName evidence="2">Uncharacterized protein</fullName>
    </submittedName>
</protein>
<proteinExistence type="predicted"/>
<evidence type="ECO:0000313" key="2">
    <source>
        <dbReference type="EMBL" id="OCH92274.1"/>
    </source>
</evidence>
<evidence type="ECO:0000256" key="1">
    <source>
        <dbReference type="SAM" id="MobiDB-lite"/>
    </source>
</evidence>